<evidence type="ECO:0000259" key="1">
    <source>
        <dbReference type="PROSITE" id="PS50234"/>
    </source>
</evidence>
<evidence type="ECO:0000313" key="3">
    <source>
        <dbReference type="Proteomes" id="UP000176571"/>
    </source>
</evidence>
<dbReference type="SMART" id="SM00327">
    <property type="entry name" value="VWA"/>
    <property type="match status" value="1"/>
</dbReference>
<sequence length="316" mass="33694">MNESKGQAMLLTVILLSGVVLASTSLAGLLILYQLRQATDAKDSMRAIFAADAGLEWAFYNETRATPQAYPHVINLSDGAKVTITYDSNDSLPIKVVGQYGRVARAFQANSPVGGESKFDVMFVLDRSGSIIDTELALVKAAANAFIDTIVPSLTGSHVGLVSFATDATLDQHLTDNGAAVKVSIDAMSNKNRGQTNLSQAIDLADGEFNNLHTIHERPEVKDVMIVVTDGDPNQNKPGDTRTARIAAALEADEARLADIEIYVVGIGVTPSTEAFLKTDIADDVAHYYPIADFSGLEDILEAIAEAILSTREVGP</sequence>
<dbReference type="CDD" id="cd00198">
    <property type="entry name" value="vWFA"/>
    <property type="match status" value="1"/>
</dbReference>
<accession>A0A1G1Z9U7</accession>
<evidence type="ECO:0000313" key="2">
    <source>
        <dbReference type="EMBL" id="OGY60640.1"/>
    </source>
</evidence>
<dbReference type="STRING" id="1797693.A3F99_01410"/>
<dbReference type="InterPro" id="IPR050525">
    <property type="entry name" value="ECM_Assembly_Org"/>
</dbReference>
<dbReference type="Gene3D" id="3.40.50.410">
    <property type="entry name" value="von Willebrand factor, type A domain"/>
    <property type="match status" value="1"/>
</dbReference>
<gene>
    <name evidence="2" type="ORF">A3F99_01410</name>
</gene>
<protein>
    <recommendedName>
        <fullName evidence="1">VWFA domain-containing protein</fullName>
    </recommendedName>
</protein>
<dbReference type="Proteomes" id="UP000176571">
    <property type="component" value="Unassembled WGS sequence"/>
</dbReference>
<dbReference type="EMBL" id="MHJB01000039">
    <property type="protein sequence ID" value="OGY60640.1"/>
    <property type="molecule type" value="Genomic_DNA"/>
</dbReference>
<reference evidence="2 3" key="1">
    <citation type="journal article" date="2016" name="Nat. Commun.">
        <title>Thousands of microbial genomes shed light on interconnected biogeochemical processes in an aquifer system.</title>
        <authorList>
            <person name="Anantharaman K."/>
            <person name="Brown C.T."/>
            <person name="Hug L.A."/>
            <person name="Sharon I."/>
            <person name="Castelle C.J."/>
            <person name="Probst A.J."/>
            <person name="Thomas B.C."/>
            <person name="Singh A."/>
            <person name="Wilkins M.J."/>
            <person name="Karaoz U."/>
            <person name="Brodie E.L."/>
            <person name="Williams K.H."/>
            <person name="Hubbard S.S."/>
            <person name="Banfield J.F."/>
        </authorList>
    </citation>
    <scope>NUCLEOTIDE SEQUENCE [LARGE SCALE GENOMIC DNA]</scope>
</reference>
<dbReference type="InterPro" id="IPR036465">
    <property type="entry name" value="vWFA_dom_sf"/>
</dbReference>
<dbReference type="Pfam" id="PF00092">
    <property type="entry name" value="VWA"/>
    <property type="match status" value="1"/>
</dbReference>
<dbReference type="AlphaFoldDB" id="A0A1G1Z9U7"/>
<name>A0A1G1Z9U7_9BACT</name>
<dbReference type="PROSITE" id="PS50234">
    <property type="entry name" value="VWFA"/>
    <property type="match status" value="1"/>
</dbReference>
<dbReference type="PANTHER" id="PTHR24020">
    <property type="entry name" value="COLLAGEN ALPHA"/>
    <property type="match status" value="1"/>
</dbReference>
<proteinExistence type="predicted"/>
<organism evidence="2 3">
    <name type="scientific">Candidatus Colwellbacteria bacterium RIFCSPLOWO2_12_FULL_43_11</name>
    <dbReference type="NCBI Taxonomy" id="1797693"/>
    <lineage>
        <taxon>Bacteria</taxon>
        <taxon>Candidatus Colwelliibacteriota</taxon>
    </lineage>
</organism>
<dbReference type="InterPro" id="IPR002035">
    <property type="entry name" value="VWF_A"/>
</dbReference>
<dbReference type="PANTHER" id="PTHR24020:SF20">
    <property type="entry name" value="PH DOMAIN-CONTAINING PROTEIN"/>
    <property type="match status" value="1"/>
</dbReference>
<comment type="caution">
    <text evidence="2">The sequence shown here is derived from an EMBL/GenBank/DDBJ whole genome shotgun (WGS) entry which is preliminary data.</text>
</comment>
<feature type="domain" description="VWFA" evidence="1">
    <location>
        <begin position="120"/>
        <end position="304"/>
    </location>
</feature>
<dbReference type="SUPFAM" id="SSF53300">
    <property type="entry name" value="vWA-like"/>
    <property type="match status" value="1"/>
</dbReference>
<dbReference type="PRINTS" id="PR00453">
    <property type="entry name" value="VWFADOMAIN"/>
</dbReference>